<reference evidence="2" key="1">
    <citation type="submission" date="2021-01" db="EMBL/GenBank/DDBJ databases">
        <authorList>
            <person name="Corre E."/>
            <person name="Pelletier E."/>
            <person name="Niang G."/>
            <person name="Scheremetjew M."/>
            <person name="Finn R."/>
            <person name="Kale V."/>
            <person name="Holt S."/>
            <person name="Cochrane G."/>
            <person name="Meng A."/>
            <person name="Brown T."/>
            <person name="Cohen L."/>
        </authorList>
    </citation>
    <scope>NUCLEOTIDE SEQUENCE</scope>
    <source>
        <strain evidence="2">S3</strain>
    </source>
</reference>
<dbReference type="AlphaFoldDB" id="A0A7S3ID64"/>
<dbReference type="EMBL" id="HBIH01000579">
    <property type="protein sequence ID" value="CAE0319661.1"/>
    <property type="molecule type" value="Transcribed_RNA"/>
</dbReference>
<keyword evidence="1" id="KW-0732">Signal</keyword>
<protein>
    <submittedName>
        <fullName evidence="2">Uncharacterized protein</fullName>
    </submittedName>
</protein>
<feature type="chain" id="PRO_5030524828" evidence="1">
    <location>
        <begin position="23"/>
        <end position="126"/>
    </location>
</feature>
<organism evidence="2">
    <name type="scientific">Strombidium inclinatum</name>
    <dbReference type="NCBI Taxonomy" id="197538"/>
    <lineage>
        <taxon>Eukaryota</taxon>
        <taxon>Sar</taxon>
        <taxon>Alveolata</taxon>
        <taxon>Ciliophora</taxon>
        <taxon>Intramacronucleata</taxon>
        <taxon>Spirotrichea</taxon>
        <taxon>Oligotrichia</taxon>
        <taxon>Strombidiidae</taxon>
        <taxon>Strombidium</taxon>
    </lineage>
</organism>
<proteinExistence type="predicted"/>
<name>A0A7S3ID64_9SPIT</name>
<evidence type="ECO:0000313" key="2">
    <source>
        <dbReference type="EMBL" id="CAE0319661.1"/>
    </source>
</evidence>
<feature type="signal peptide" evidence="1">
    <location>
        <begin position="1"/>
        <end position="22"/>
    </location>
</feature>
<sequence length="126" mass="13966">MRPFYVSALLALAAANSDYCIAEVEVDDAEFDTVGCECPNPFRNDFDTLDPFPARCKTYKTSNACNKWELDTNRKVISCDIAEGCMAVMTDPQCLTFYPSDDDEESDSAKYMAVGSTLLLASSLWL</sequence>
<accession>A0A7S3ID64</accession>
<evidence type="ECO:0000256" key="1">
    <source>
        <dbReference type="SAM" id="SignalP"/>
    </source>
</evidence>
<gene>
    <name evidence="2" type="ORF">SINC0208_LOCUS238</name>
</gene>